<sequence>MVDGNLEQVYEEAKLAFPASSTYFLPNLNAAKLLLFEVSLPHEGHDGKTPNYIHLLMEYPKDKMDSILRIAYETSITYSFNDQYLLILDYDANKIRHFRNLKAIKDTLDINPIPNFDFLQNGIWGSKYQSEAIIYNLSWTQGMAPNKKMLRIDRARLPKNWEHGSTAGVTIWDNYVAYWVDAW</sequence>
<name>A0AA37KJM6_9BACT</name>
<dbReference type="Proteomes" id="UP001055105">
    <property type="component" value="Unassembled WGS sequence"/>
</dbReference>
<organism evidence="1 2">
    <name type="scientific">Alistipes finegoldii</name>
    <dbReference type="NCBI Taxonomy" id="214856"/>
    <lineage>
        <taxon>Bacteria</taxon>
        <taxon>Pseudomonadati</taxon>
        <taxon>Bacteroidota</taxon>
        <taxon>Bacteroidia</taxon>
        <taxon>Bacteroidales</taxon>
        <taxon>Rikenellaceae</taxon>
        <taxon>Alistipes</taxon>
    </lineage>
</organism>
<protein>
    <submittedName>
        <fullName evidence="1">Uncharacterized protein</fullName>
    </submittedName>
</protein>
<accession>A0AA37KJM6</accession>
<comment type="caution">
    <text evidence="1">The sequence shown here is derived from an EMBL/GenBank/DDBJ whole genome shotgun (WGS) entry which is preliminary data.</text>
</comment>
<proteinExistence type="predicted"/>
<dbReference type="EMBL" id="BQOL01000001">
    <property type="protein sequence ID" value="GKI17147.1"/>
    <property type="molecule type" value="Genomic_DNA"/>
</dbReference>
<gene>
    <name evidence="1" type="ORF">CE91St16_00550</name>
</gene>
<dbReference type="AlphaFoldDB" id="A0AA37KJM6"/>
<evidence type="ECO:0000313" key="2">
    <source>
        <dbReference type="Proteomes" id="UP001055105"/>
    </source>
</evidence>
<reference evidence="1" key="1">
    <citation type="submission" date="2022-01" db="EMBL/GenBank/DDBJ databases">
        <title>Novel bile acid biosynthetic pathways are enriched in the microbiome of centenarians.</title>
        <authorList>
            <person name="Sato Y."/>
            <person name="Atarashi K."/>
            <person name="Plichta R.D."/>
            <person name="Arai Y."/>
            <person name="Sasajima S."/>
            <person name="Kearney M.S."/>
            <person name="Suda W."/>
            <person name="Takeshita K."/>
            <person name="Sasaki T."/>
            <person name="Okamoto S."/>
            <person name="Skelly N.A."/>
            <person name="Okamura Y."/>
            <person name="Vlamakis H."/>
            <person name="Li Y."/>
            <person name="Tanoue T."/>
            <person name="Takei H."/>
            <person name="Nittono H."/>
            <person name="Narushima S."/>
            <person name="Irie J."/>
            <person name="Itoh H."/>
            <person name="Moriya K."/>
            <person name="Sugiura Y."/>
            <person name="Suematsu M."/>
            <person name="Moritoki N."/>
            <person name="Shibata S."/>
            <person name="Littman R.D."/>
            <person name="Fischbach A.M."/>
            <person name="Uwamino Y."/>
            <person name="Inoue T."/>
            <person name="Honda A."/>
            <person name="Hattori M."/>
            <person name="Murai T."/>
            <person name="Xavier J.R."/>
            <person name="Hirose N."/>
            <person name="Honda K."/>
        </authorList>
    </citation>
    <scope>NUCLEOTIDE SEQUENCE</scope>
    <source>
        <strain evidence="1">CE91-St16</strain>
    </source>
</reference>
<evidence type="ECO:0000313" key="1">
    <source>
        <dbReference type="EMBL" id="GKI17147.1"/>
    </source>
</evidence>